<feature type="compositionally biased region" description="Polar residues" evidence="7">
    <location>
        <begin position="1144"/>
        <end position="1161"/>
    </location>
</feature>
<dbReference type="GO" id="GO:0004190">
    <property type="term" value="F:aspartic-type endopeptidase activity"/>
    <property type="evidence" value="ECO:0007669"/>
    <property type="project" value="UniProtKB-KW"/>
</dbReference>
<dbReference type="EMBL" id="AC135560">
    <property type="protein sequence ID" value="AAO66559.1"/>
    <property type="molecule type" value="Genomic_DNA"/>
</dbReference>
<dbReference type="Proteomes" id="UP000000763">
    <property type="component" value="Chromosome 3"/>
</dbReference>
<dbReference type="Pfam" id="PF13976">
    <property type="entry name" value="gag_pre-integrs"/>
    <property type="match status" value="1"/>
</dbReference>
<keyword evidence="1" id="KW-0645">Protease</keyword>
<dbReference type="Pfam" id="PF07727">
    <property type="entry name" value="RVT_2"/>
    <property type="match status" value="1"/>
</dbReference>
<proteinExistence type="predicted"/>
<evidence type="ECO:0000313" key="11">
    <source>
        <dbReference type="Proteomes" id="UP000000763"/>
    </source>
</evidence>
<dbReference type="InterPro" id="IPR036397">
    <property type="entry name" value="RNaseH_sf"/>
</dbReference>
<evidence type="ECO:0000259" key="9">
    <source>
        <dbReference type="PROSITE" id="PS50994"/>
    </source>
</evidence>
<keyword evidence="3" id="KW-0064">Aspartyl protease</keyword>
<keyword evidence="5" id="KW-0862">Zinc</keyword>
<keyword evidence="5" id="KW-0863">Zinc-finger</keyword>
<dbReference type="Pfam" id="PF00098">
    <property type="entry name" value="zf-CCHC"/>
    <property type="match status" value="1"/>
</dbReference>
<keyword evidence="4" id="KW-0378">Hydrolase</keyword>
<gene>
    <name evidence="10" type="ORF">OSJNBa0031I04.6</name>
</gene>
<dbReference type="InterPro" id="IPR054722">
    <property type="entry name" value="PolX-like_BBD"/>
</dbReference>
<dbReference type="GO" id="GO:0006508">
    <property type="term" value="P:proteolysis"/>
    <property type="evidence" value="ECO:0007669"/>
    <property type="project" value="UniProtKB-KW"/>
</dbReference>
<keyword evidence="2" id="KW-0479">Metal-binding</keyword>
<keyword evidence="6" id="KW-0175">Coiled coil</keyword>
<evidence type="ECO:0000313" key="10">
    <source>
        <dbReference type="EMBL" id="AAO66559.1"/>
    </source>
</evidence>
<feature type="compositionally biased region" description="Pro residues" evidence="7">
    <location>
        <begin position="2012"/>
        <end position="2027"/>
    </location>
</feature>
<evidence type="ECO:0000256" key="2">
    <source>
        <dbReference type="ARBA" id="ARBA00022723"/>
    </source>
</evidence>
<evidence type="ECO:0000256" key="3">
    <source>
        <dbReference type="ARBA" id="ARBA00022750"/>
    </source>
</evidence>
<dbReference type="Gene3D" id="3.30.420.10">
    <property type="entry name" value="Ribonuclease H-like superfamily/Ribonuclease H"/>
    <property type="match status" value="1"/>
</dbReference>
<dbReference type="InterPro" id="IPR043502">
    <property type="entry name" value="DNA/RNA_pol_sf"/>
</dbReference>
<evidence type="ECO:0000256" key="6">
    <source>
        <dbReference type="SAM" id="Coils"/>
    </source>
</evidence>
<dbReference type="Pfam" id="PF25597">
    <property type="entry name" value="SH3_retrovirus"/>
    <property type="match status" value="1"/>
</dbReference>
<sequence length="2027" mass="230860">MSGQTGEGKDGDKRATFPYDYPPTSTSYVSTYSGKAPYFNGTDYAAWKHKMKMHLKSINPSIWRIVEKGYVLQNPENPTKEDDENEHKNAQAANAILSALSGSEFNRVDDIESAKVIWDTLRNLHEGTDSVRESKVEILKGQFERFIMLDGESPSDMYDRLSKIVNEIKGLGSKDMTDEVVVKKMVRAITPRNSTLVTIIRERPDYKTLTPHDLLGRILAHDMLVQESKDVIQYINQSSTTNIKKEDLALKAKEEEEENRKSKSKAEIDDEEMALFVKKFGKFMRRSGFFKGGSSKHYSNKSSGRHSARMCYVCKEPGHFIADCPHLKDGSHIKEDKKKGEKKDEKKEKHKYSKWEHYGQAHLGMIFGSDSESSSSDEEGVATFAVKPSSPPRLFDYSSDEDAPICLMAKEPKVPSPLKSFNVDFVSDEEDEVEDEVMDDELLKSITKESIPHLSELLGRIEDQYATLERQEELLIHEKEQSHELKCELAKEREKNEALVRLYKQTKESHANLEVANAQLQERVDGLDKAYLSLEEKFETLKNSVSLPSKASCSKIAPSNEPCARCKDIDIEACATNSISLSALQKQNEKLMGLLHNGLLKCHMGSKALKEYLGYQRDNFNHEGLGYVPLPKGKVDKSVMIKRPQGLSNFVKAKSILPNDCASHCSFDASYVLRKNASGRVVANGRSWVIDSGCTNHMTREESMFSSLDPNGTSQDNIVFGDDGKGKVMGLGKIAISNDLSIANVLLVKSLNYNLLSVSQLCSMGYNCLFTNVDAVYRRNDFSIVFKGVLKGKLYLVDFSSSKAKHETYLVPKSNTGWLWHRRLAHVGMRNLHKLLKHDHILGLTNVQFEKDRVCSACQAGKQIGAHHPVKNVMTTTRALELLHMDLFGPIAYLSIGGNKYGLVIVDDFSRFTWVFFLHDKSETQAIFKKFARRAQNEFDLKIKNIRSDNGKEFKNTCIESFLDEEGIKHEFSAPYSPQQNGVAERKNRTLIEMAKTMLDEYKTSDRFWAEAVNTACHAINRLYLHRLLKKTPYELLTGNKPNVSYFRVFGSKCYILNKKARSSKFSPKVDEGFLLGYGSNECAYRVFNKTSSIVEIARDVTFDETNGFQVEQVDSHVLGEEEDPSEAIKRLALGDVLPREPQQGVSSSTQVEPPTSTQADDPSISILDQDEEGEQVPPSPINLARPRIHQSIQRDHPTDNILGDINKGVSTRSRIANFCEHYSFVSSLEPLRVEEAINDPDWVMAMQEELNNFTRNEVWTLVERPRQNVIGTKWIFRNKQDEAGVVIRNKASAFLNGPINELVYMEQPPGFEDPKYPNHVYKLHKALYGLKQAPRAWYECLRNFLVKNGFEIGKAYSTLFTKRHDNDIFVCQIYVDDIIFGSTNKSFSEEFSRMMTKHFEMSMMGELKFFLGLQIKQLKEGTFICQTKYLKDMLKKFGMENAKPTHTPMPSNGHLDLNQQGKDVDQKVYRSIIGSLLYLCASRPDIMLSVCMCARFQAAPKECHLVAVKRILRYLVHTPNLGLWYPKGAKFDLIGYADADYARMPPRKQTSHKSKRLRDRSPTPSSHDDSDSDWSGGEDVVHQVARVARRSTHAHDGGGDGEGSSHQPQTPPHQPNVPIGPLRIHTPERDPAVIRQVYDWRRKSEVVAPRRDEDPRSLRRTATDPRFWTLFQQDFYESVIKSKAHPTVPMQWINWEELQAHNDPVINSVIANCDLMGILSFMTLQHNWCNEIIAQFYATVYFDRYRALHWMTQGSCYSVSYQQLAKIWGFRLRSLLNLDDLHDLQIPANTDLLPLYTPNDPNVVLGKVDGLKPYFAYLNRMFRRSFVPKDGDASSINHLSRTVLLRFDPPPHRFHVYHFVWEENRMASIQYKKALVYPPHIMRMIETVTQLQFRHDVTHSQLHLCLLKAPVPQLLGTYPPLLLSRLLLLSALSLWLVAKKNRRLWNSAKKMARDVKFLKARYYEDHHIAIPPSPPGFEAEPNEPEDEEIEDPFAGLPSDFDFFGYGHGYGYPPPPPPEDPPQAPFA</sequence>
<feature type="region of interest" description="Disordered" evidence="7">
    <location>
        <begin position="1"/>
        <end position="20"/>
    </location>
</feature>
<dbReference type="SMART" id="SM00343">
    <property type="entry name" value="ZnF_C2HC"/>
    <property type="match status" value="1"/>
</dbReference>
<evidence type="ECO:0000256" key="4">
    <source>
        <dbReference type="ARBA" id="ARBA00022801"/>
    </source>
</evidence>
<feature type="region of interest" description="Disordered" evidence="7">
    <location>
        <begin position="1140"/>
        <end position="1201"/>
    </location>
</feature>
<feature type="region of interest" description="Disordered" evidence="7">
    <location>
        <begin position="325"/>
        <end position="351"/>
    </location>
</feature>
<feature type="domain" description="CCHC-type" evidence="8">
    <location>
        <begin position="311"/>
        <end position="325"/>
    </location>
</feature>
<dbReference type="SUPFAM" id="SSF56672">
    <property type="entry name" value="DNA/RNA polymerases"/>
    <property type="match status" value="1"/>
</dbReference>
<evidence type="ECO:0000256" key="1">
    <source>
        <dbReference type="ARBA" id="ARBA00022670"/>
    </source>
</evidence>
<reference evidence="11" key="1">
    <citation type="journal article" date="2005" name="Nature">
        <title>The map-based sequence of the rice genome.</title>
        <authorList>
            <consortium name="International rice genome sequencing project (IRGSP)"/>
            <person name="Matsumoto T."/>
            <person name="Wu J."/>
            <person name="Kanamori H."/>
            <person name="Katayose Y."/>
            <person name="Fujisawa M."/>
            <person name="Namiki N."/>
            <person name="Mizuno H."/>
            <person name="Yamamoto K."/>
            <person name="Antonio B.A."/>
            <person name="Baba T."/>
            <person name="Sakata K."/>
            <person name="Nagamura Y."/>
            <person name="Aoki H."/>
            <person name="Arikawa K."/>
            <person name="Arita K."/>
            <person name="Bito T."/>
            <person name="Chiden Y."/>
            <person name="Fujitsuka N."/>
            <person name="Fukunaka R."/>
            <person name="Hamada M."/>
            <person name="Harada C."/>
            <person name="Hayashi A."/>
            <person name="Hijishita S."/>
            <person name="Honda M."/>
            <person name="Hosokawa S."/>
            <person name="Ichikawa Y."/>
            <person name="Idonuma A."/>
            <person name="Iijima M."/>
            <person name="Ikeda M."/>
            <person name="Ikeno M."/>
            <person name="Ito K."/>
            <person name="Ito S."/>
            <person name="Ito T."/>
            <person name="Ito Y."/>
            <person name="Ito Y."/>
            <person name="Iwabuchi A."/>
            <person name="Kamiya K."/>
            <person name="Karasawa W."/>
            <person name="Kurita K."/>
            <person name="Katagiri S."/>
            <person name="Kikuta A."/>
            <person name="Kobayashi H."/>
            <person name="Kobayashi N."/>
            <person name="Machita K."/>
            <person name="Maehara T."/>
            <person name="Masukawa M."/>
            <person name="Mizubayashi T."/>
            <person name="Mukai Y."/>
            <person name="Nagasaki H."/>
            <person name="Nagata Y."/>
            <person name="Naito S."/>
            <person name="Nakashima M."/>
            <person name="Nakama Y."/>
            <person name="Nakamichi Y."/>
            <person name="Nakamura M."/>
            <person name="Meguro A."/>
            <person name="Negishi M."/>
            <person name="Ohta I."/>
            <person name="Ohta T."/>
            <person name="Okamoto M."/>
            <person name="Ono N."/>
            <person name="Saji S."/>
            <person name="Sakaguchi M."/>
            <person name="Sakai K."/>
            <person name="Shibata M."/>
            <person name="Shimokawa T."/>
            <person name="Song J."/>
            <person name="Takazaki Y."/>
            <person name="Terasawa K."/>
            <person name="Tsugane M."/>
            <person name="Tsuji K."/>
            <person name="Ueda S."/>
            <person name="Waki K."/>
            <person name="Yamagata H."/>
            <person name="Yamamoto M."/>
            <person name="Yamamoto S."/>
            <person name="Yamane H."/>
            <person name="Yoshiki S."/>
            <person name="Yoshihara R."/>
            <person name="Yukawa K."/>
            <person name="Zhong H."/>
            <person name="Yano M."/>
            <person name="Yuan Q."/>
            <person name="Ouyang S."/>
            <person name="Liu J."/>
            <person name="Jones K.M."/>
            <person name="Gansberger K."/>
            <person name="Moffat K."/>
            <person name="Hill J."/>
            <person name="Bera J."/>
            <person name="Fadrosh D."/>
            <person name="Jin S."/>
            <person name="Johri S."/>
            <person name="Kim M."/>
            <person name="Overton L."/>
            <person name="Reardon M."/>
            <person name="Tsitrin T."/>
            <person name="Vuong H."/>
            <person name="Weaver B."/>
            <person name="Ciecko A."/>
            <person name="Tallon L."/>
            <person name="Jackson J."/>
            <person name="Pai G."/>
            <person name="Aken S.V."/>
            <person name="Utterback T."/>
            <person name="Reidmuller S."/>
            <person name="Feldblyum T."/>
            <person name="Hsiao J."/>
            <person name="Zismann V."/>
            <person name="Iobst S."/>
            <person name="de Vazeille A.R."/>
            <person name="Buell C.R."/>
            <person name="Ying K."/>
            <person name="Li Y."/>
            <person name="Lu T."/>
            <person name="Huang Y."/>
            <person name="Zhao Q."/>
            <person name="Feng Q."/>
            <person name="Zhang L."/>
            <person name="Zhu J."/>
            <person name="Weng Q."/>
            <person name="Mu J."/>
            <person name="Lu Y."/>
            <person name="Fan D."/>
            <person name="Liu Y."/>
            <person name="Guan J."/>
            <person name="Zhang Y."/>
            <person name="Yu S."/>
            <person name="Liu X."/>
            <person name="Zhang Y."/>
            <person name="Hong G."/>
            <person name="Han B."/>
            <person name="Choisne N."/>
            <person name="Demange N."/>
            <person name="Orjeda G."/>
            <person name="Samain S."/>
            <person name="Cattolico L."/>
            <person name="Pelletier E."/>
            <person name="Couloux A."/>
            <person name="Segurens B."/>
            <person name="Wincker P."/>
            <person name="D'Hont A."/>
            <person name="Scarpelli C."/>
            <person name="Weissenbach J."/>
            <person name="Salanoubat M."/>
            <person name="Quetier F."/>
            <person name="Yu Y."/>
            <person name="Kim H.R."/>
            <person name="Rambo T."/>
            <person name="Currie J."/>
            <person name="Collura K."/>
            <person name="Luo M."/>
            <person name="Yang T."/>
            <person name="Ammiraju J.S.S."/>
            <person name="Engler F."/>
            <person name="Soderlund C."/>
            <person name="Wing R.A."/>
            <person name="Palmer L.E."/>
            <person name="de la Bastide M."/>
            <person name="Spiegel L."/>
            <person name="Nascimento L."/>
            <person name="Zutavern T."/>
            <person name="O'Shaughnessy A."/>
            <person name="Dike S."/>
            <person name="Dedhia N."/>
            <person name="Preston R."/>
            <person name="Balija V."/>
            <person name="McCombie W.R."/>
            <person name="Chow T."/>
            <person name="Chen H."/>
            <person name="Chung M."/>
            <person name="Chen C."/>
            <person name="Shaw J."/>
            <person name="Wu H."/>
            <person name="Hsiao K."/>
            <person name="Chao Y."/>
            <person name="Chu M."/>
            <person name="Cheng C."/>
            <person name="Hour A."/>
            <person name="Lee P."/>
            <person name="Lin S."/>
            <person name="Lin Y."/>
            <person name="Liou J."/>
            <person name="Liu S."/>
            <person name="Hsing Y."/>
            <person name="Raghuvanshi S."/>
            <person name="Mohanty A."/>
            <person name="Bharti A.K."/>
            <person name="Gaur A."/>
            <person name="Gupta V."/>
            <person name="Kumar D."/>
            <person name="Ravi V."/>
            <person name="Vij S."/>
            <person name="Kapur A."/>
            <person name="Khurana P."/>
            <person name="Khurana P."/>
            <person name="Khurana J.P."/>
            <person name="Tyagi A.K."/>
            <person name="Gaikwad K."/>
            <person name="Singh A."/>
            <person name="Dalal V."/>
            <person name="Srivastava S."/>
            <person name="Dixit A."/>
            <person name="Pal A.K."/>
            <person name="Ghazi I.A."/>
            <person name="Yadav M."/>
            <person name="Pandit A."/>
            <person name="Bhargava A."/>
            <person name="Sureshbabu K."/>
            <person name="Batra K."/>
            <person name="Sharma T.R."/>
            <person name="Mohapatra T."/>
            <person name="Singh N.K."/>
            <person name="Messing J."/>
            <person name="Nelson A.B."/>
            <person name="Fuks G."/>
            <person name="Kavchok S."/>
            <person name="Keizer G."/>
            <person name="Linton E."/>
            <person name="Llaca V."/>
            <person name="Song R."/>
            <person name="Tanyolac B."/>
            <person name="Young S."/>
            <person name="Ho-Il K."/>
            <person name="Hahn J.H."/>
            <person name="Sangsakoo G."/>
            <person name="Vanavichit A."/>
            <person name="de Mattos Luiz.A.T."/>
            <person name="Zimmer P.D."/>
            <person name="Malone G."/>
            <person name="Dellagostin O."/>
            <person name="de Oliveira A.C."/>
            <person name="Bevan M."/>
            <person name="Bancroft I."/>
            <person name="Minx P."/>
            <person name="Cordum H."/>
            <person name="Wilson R."/>
            <person name="Cheng Z."/>
            <person name="Jin W."/>
            <person name="Jiang J."/>
            <person name="Leong S.A."/>
            <person name="Iwama H."/>
            <person name="Gojobori T."/>
            <person name="Itoh T."/>
            <person name="Niimura Y."/>
            <person name="Fujii Y."/>
            <person name="Habara T."/>
            <person name="Sakai H."/>
            <person name="Sato Y."/>
            <person name="Wilson G."/>
            <person name="Kumar K."/>
            <person name="McCouch S."/>
            <person name="Juretic N."/>
            <person name="Hoen D."/>
            <person name="Wright S."/>
            <person name="Bruskiewich R."/>
            <person name="Bureau T."/>
            <person name="Miyao A."/>
            <person name="Hirochika H."/>
            <person name="Nishikawa T."/>
            <person name="Kadowaki K."/>
            <person name="Sugiura M."/>
            <person name="Burr B."/>
            <person name="Sasaki T."/>
        </authorList>
    </citation>
    <scope>NUCLEOTIDE SEQUENCE [LARGE SCALE GENOMIC DNA]</scope>
    <source>
        <strain evidence="11">cv. Nipponbare</strain>
    </source>
</reference>
<organism evidence="10 11">
    <name type="scientific">Oryza sativa subsp. japonica</name>
    <name type="common">Rice</name>
    <dbReference type="NCBI Taxonomy" id="39947"/>
    <lineage>
        <taxon>Eukaryota</taxon>
        <taxon>Viridiplantae</taxon>
        <taxon>Streptophyta</taxon>
        <taxon>Embryophyta</taxon>
        <taxon>Tracheophyta</taxon>
        <taxon>Spermatophyta</taxon>
        <taxon>Magnoliopsida</taxon>
        <taxon>Liliopsida</taxon>
        <taxon>Poales</taxon>
        <taxon>Poaceae</taxon>
        <taxon>BOP clade</taxon>
        <taxon>Oryzoideae</taxon>
        <taxon>Oryzeae</taxon>
        <taxon>Oryzinae</taxon>
        <taxon>Oryza</taxon>
        <taxon>Oryza sativa</taxon>
    </lineage>
</organism>
<dbReference type="InterPro" id="IPR013103">
    <property type="entry name" value="RVT_2"/>
</dbReference>
<dbReference type="GO" id="GO:0008270">
    <property type="term" value="F:zinc ion binding"/>
    <property type="evidence" value="ECO:0007669"/>
    <property type="project" value="UniProtKB-KW"/>
</dbReference>
<feature type="region of interest" description="Disordered" evidence="7">
    <location>
        <begin position="2008"/>
        <end position="2027"/>
    </location>
</feature>
<protein>
    <submittedName>
        <fullName evidence="10">Copia-type pol polyprotein</fullName>
    </submittedName>
</protein>
<feature type="region of interest" description="Disordered" evidence="7">
    <location>
        <begin position="1546"/>
        <end position="1578"/>
    </location>
</feature>
<dbReference type="InterPro" id="IPR012337">
    <property type="entry name" value="RNaseH-like_sf"/>
</dbReference>
<dbReference type="SUPFAM" id="SSF53098">
    <property type="entry name" value="Ribonuclease H-like"/>
    <property type="match status" value="1"/>
</dbReference>
<reference evidence="11" key="2">
    <citation type="journal article" date="2008" name="Nucleic Acids Res.">
        <title>The rice annotation project database (RAP-DB): 2008 update.</title>
        <authorList>
            <consortium name="The rice annotation project (RAP)"/>
        </authorList>
    </citation>
    <scope>GENOME REANNOTATION</scope>
    <source>
        <strain evidence="11">cv. Nipponbare</strain>
    </source>
</reference>
<accession>Q10IP6</accession>
<dbReference type="GO" id="GO:0015074">
    <property type="term" value="P:DNA integration"/>
    <property type="evidence" value="ECO:0007669"/>
    <property type="project" value="InterPro"/>
</dbReference>
<feature type="region of interest" description="Disordered" evidence="7">
    <location>
        <begin position="1590"/>
        <end position="1629"/>
    </location>
</feature>
<dbReference type="PANTHER" id="PTHR42648">
    <property type="entry name" value="TRANSPOSASE, PUTATIVE-RELATED"/>
    <property type="match status" value="1"/>
</dbReference>
<dbReference type="Pfam" id="PF14223">
    <property type="entry name" value="Retrotran_gag_2"/>
    <property type="match status" value="1"/>
</dbReference>
<dbReference type="InterPro" id="IPR039537">
    <property type="entry name" value="Retrotran_Ty1/copia-like"/>
</dbReference>
<dbReference type="SUPFAM" id="SSF57756">
    <property type="entry name" value="Retrovirus zinc finger-like domains"/>
    <property type="match status" value="1"/>
</dbReference>
<dbReference type="PROSITE" id="PS50994">
    <property type="entry name" value="INTEGRASE"/>
    <property type="match status" value="1"/>
</dbReference>
<dbReference type="InterPro" id="IPR036875">
    <property type="entry name" value="Znf_CCHC_sf"/>
</dbReference>
<feature type="compositionally biased region" description="Basic residues" evidence="7">
    <location>
        <begin position="1546"/>
        <end position="1559"/>
    </location>
</feature>
<dbReference type="GO" id="GO:0003676">
    <property type="term" value="F:nucleic acid binding"/>
    <property type="evidence" value="ECO:0007669"/>
    <property type="project" value="InterPro"/>
</dbReference>
<dbReference type="PANTHER" id="PTHR42648:SF21">
    <property type="entry name" value="CYSTEINE-RICH RLK (RECEPTOR-LIKE PROTEIN KINASE) 8"/>
    <property type="match status" value="1"/>
</dbReference>
<evidence type="ECO:0000259" key="8">
    <source>
        <dbReference type="PROSITE" id="PS50158"/>
    </source>
</evidence>
<dbReference type="InterPro" id="IPR001584">
    <property type="entry name" value="Integrase_cat-core"/>
</dbReference>
<dbReference type="PROSITE" id="PS50158">
    <property type="entry name" value="ZF_CCHC"/>
    <property type="match status" value="1"/>
</dbReference>
<evidence type="ECO:0000256" key="5">
    <source>
        <dbReference type="PROSITE-ProRule" id="PRU00047"/>
    </source>
</evidence>
<evidence type="ECO:0000256" key="7">
    <source>
        <dbReference type="SAM" id="MobiDB-lite"/>
    </source>
</evidence>
<dbReference type="InterPro" id="IPR001878">
    <property type="entry name" value="Znf_CCHC"/>
</dbReference>
<feature type="coiled-coil region" evidence="6">
    <location>
        <begin position="458"/>
        <end position="537"/>
    </location>
</feature>
<name>Q10IP6_ORYSJ</name>
<feature type="coiled-coil region" evidence="6">
    <location>
        <begin position="245"/>
        <end position="274"/>
    </location>
</feature>
<feature type="domain" description="Integrase catalytic" evidence="9">
    <location>
        <begin position="865"/>
        <end position="1041"/>
    </location>
</feature>
<dbReference type="InterPro" id="IPR025724">
    <property type="entry name" value="GAG-pre-integrase_dom"/>
</dbReference>
<dbReference type="InterPro" id="IPR057670">
    <property type="entry name" value="SH3_retrovirus"/>
</dbReference>
<dbReference type="Gene3D" id="4.10.60.10">
    <property type="entry name" value="Zinc finger, CCHC-type"/>
    <property type="match status" value="1"/>
</dbReference>
<dbReference type="Pfam" id="PF22936">
    <property type="entry name" value="Pol_BBD"/>
    <property type="match status" value="1"/>
</dbReference>
<dbReference type="Pfam" id="PF00665">
    <property type="entry name" value="rve"/>
    <property type="match status" value="1"/>
</dbReference>